<evidence type="ECO:0000256" key="1">
    <source>
        <dbReference type="SAM" id="Phobius"/>
    </source>
</evidence>
<accession>A0A0H2RDV0</accession>
<dbReference type="OrthoDB" id="3918848at2759"/>
<dbReference type="Pfam" id="PF17168">
    <property type="entry name" value="DUF5127"/>
    <property type="match status" value="1"/>
</dbReference>
<dbReference type="PANTHER" id="PTHR31987">
    <property type="entry name" value="GLUTAMINASE A-RELATED"/>
    <property type="match status" value="1"/>
</dbReference>
<dbReference type="PANTHER" id="PTHR31987:SF1">
    <property type="entry name" value="GLUTAMINASE A"/>
    <property type="match status" value="1"/>
</dbReference>
<dbReference type="InterPro" id="IPR033433">
    <property type="entry name" value="GtaA_N"/>
</dbReference>
<evidence type="ECO:0000313" key="6">
    <source>
        <dbReference type="Proteomes" id="UP000053477"/>
    </source>
</evidence>
<feature type="domain" description="Glutaminase A central" evidence="3">
    <location>
        <begin position="339"/>
        <end position="692"/>
    </location>
</feature>
<feature type="domain" description="Glutaminase A N-terminal" evidence="4">
    <location>
        <begin position="105"/>
        <end position="334"/>
    </location>
</feature>
<organism evidence="5 6">
    <name type="scientific">Schizopora paradoxa</name>
    <dbReference type="NCBI Taxonomy" id="27342"/>
    <lineage>
        <taxon>Eukaryota</taxon>
        <taxon>Fungi</taxon>
        <taxon>Dikarya</taxon>
        <taxon>Basidiomycota</taxon>
        <taxon>Agaricomycotina</taxon>
        <taxon>Agaricomycetes</taxon>
        <taxon>Hymenochaetales</taxon>
        <taxon>Schizoporaceae</taxon>
        <taxon>Schizopora</taxon>
    </lineage>
</organism>
<dbReference type="EMBL" id="KQ086124">
    <property type="protein sequence ID" value="KLO07713.1"/>
    <property type="molecule type" value="Genomic_DNA"/>
</dbReference>
<evidence type="ECO:0000313" key="5">
    <source>
        <dbReference type="EMBL" id="KLO07713.1"/>
    </source>
</evidence>
<evidence type="ECO:0000259" key="3">
    <source>
        <dbReference type="Pfam" id="PF16335"/>
    </source>
</evidence>
<dbReference type="SUPFAM" id="SSF48208">
    <property type="entry name" value="Six-hairpin glycosidases"/>
    <property type="match status" value="1"/>
</dbReference>
<name>A0A0H2RDV0_9AGAM</name>
<dbReference type="InterPro" id="IPR008928">
    <property type="entry name" value="6-hairpin_glycosidase_sf"/>
</dbReference>
<proteinExistence type="predicted"/>
<dbReference type="InParanoid" id="A0A0H2RDV0"/>
<sequence>MGPKYFLASRLVLLLAPGPGWHASAQILQAPAWPIAVKNPYLNSWYSAGPTSAPLNSTIVSLWNTIITSWYLGINVDGLPYRIMGSSNPPTVNVSNQVSVQMTPTRTIVETQAGPINLTMDFMSPIDADDLIRQSVPFSYLAISAASIDGKPHSVNVYSDVSSEWITTNLSDTTNSAEDTQNVFVSLQSSLNTSLPFVEIQDFAQDSTSVFALKNTAGVKYQIGLFMDVRNLGMNSTGLQDNIADSTSATDVIVRGISVDLGQVIQTTSPMVFAIGVVRDPSIQFVSLSSEAQLRSSYYRMNFTTSSDVVSFFLDDYDNASNQASRLDSQISTDALKTSSKYSELLSLVARQAVSSIEITVSKNVDGSFNSSDIMAFMKDMGNVGVGGVNAVDVLYAAFPMYMYLNPNIGGYLLRPLLVAQDTPEYTQPYAAQGLGSNFLNATVENIAHNFGIEQSGNMIIMLLAHLQATGDGSLVNQYYDMIKDWADYLVQNSLNPGPQYTSPADAINAINQTNLALKGIIGIGAMARISDYMGKGDDGLLYANTSQTYIGQWQNLSISQDKTHLLTSFGSNDSTGLIYNLYADKLLQLDLVPQSVSSLSMVTEILNKDLTSSKFGIPLDSGNETYTRADWMMFAAAASTNDSLRSSLIDLVHFYAFTPTNNTPFTPLYDPTTGKSLGGSNSPSLGAFFSVLALEYVTVHSLSDFWILTTIVISKSFQVNITGVKSKSVETGISRKKLSLIIGASVIGGVVCFGFLSYGLWIYRKRLQKRTATGHSSESQSVQTTWRVESHSQSTLISSSVPPALQRRSTTILEVSENLTTTIRRTRREAAQVNGTIPVHSMSEIEFLDAPPPYTA</sequence>
<gene>
    <name evidence="5" type="ORF">SCHPADRAFT_836236</name>
</gene>
<feature type="transmembrane region" description="Helical" evidence="1">
    <location>
        <begin position="739"/>
        <end position="762"/>
    </location>
</feature>
<evidence type="ECO:0000256" key="2">
    <source>
        <dbReference type="SAM" id="SignalP"/>
    </source>
</evidence>
<dbReference type="STRING" id="27342.A0A0H2RDV0"/>
<feature type="signal peptide" evidence="2">
    <location>
        <begin position="1"/>
        <end position="22"/>
    </location>
</feature>
<feature type="chain" id="PRO_5005201418" evidence="2">
    <location>
        <begin position="23"/>
        <end position="857"/>
    </location>
</feature>
<keyword evidence="2" id="KW-0732">Signal</keyword>
<keyword evidence="6" id="KW-1185">Reference proteome</keyword>
<keyword evidence="1" id="KW-0472">Membrane</keyword>
<keyword evidence="1" id="KW-0812">Transmembrane</keyword>
<dbReference type="InterPro" id="IPR052743">
    <property type="entry name" value="Glutaminase_GtaA"/>
</dbReference>
<keyword evidence="1" id="KW-1133">Transmembrane helix</keyword>
<dbReference type="GO" id="GO:0005975">
    <property type="term" value="P:carbohydrate metabolic process"/>
    <property type="evidence" value="ECO:0007669"/>
    <property type="project" value="InterPro"/>
</dbReference>
<dbReference type="Pfam" id="PF16335">
    <property type="entry name" value="GtaA_6_Hairpin"/>
    <property type="match status" value="1"/>
</dbReference>
<evidence type="ECO:0000259" key="4">
    <source>
        <dbReference type="Pfam" id="PF17168"/>
    </source>
</evidence>
<protein>
    <submittedName>
        <fullName evidence="5">DUF1793-domain-containing protein</fullName>
    </submittedName>
</protein>
<reference evidence="5 6" key="1">
    <citation type="submission" date="2015-04" db="EMBL/GenBank/DDBJ databases">
        <title>Complete genome sequence of Schizopora paradoxa KUC8140, a cosmopolitan wood degrader in East Asia.</title>
        <authorList>
            <consortium name="DOE Joint Genome Institute"/>
            <person name="Min B."/>
            <person name="Park H."/>
            <person name="Jang Y."/>
            <person name="Kim J.-J."/>
            <person name="Kim K.H."/>
            <person name="Pangilinan J."/>
            <person name="Lipzen A."/>
            <person name="Riley R."/>
            <person name="Grigoriev I.V."/>
            <person name="Spatafora J.W."/>
            <person name="Choi I.-G."/>
        </authorList>
    </citation>
    <scope>NUCLEOTIDE SEQUENCE [LARGE SCALE GENOMIC DNA]</scope>
    <source>
        <strain evidence="5 6">KUC8140</strain>
    </source>
</reference>
<dbReference type="Proteomes" id="UP000053477">
    <property type="component" value="Unassembled WGS sequence"/>
</dbReference>
<dbReference type="InterPro" id="IPR032514">
    <property type="entry name" value="GtaA_central"/>
</dbReference>
<dbReference type="AlphaFoldDB" id="A0A0H2RDV0"/>